<feature type="domain" description="FAD-binding" evidence="5">
    <location>
        <begin position="11"/>
        <end position="55"/>
    </location>
</feature>
<dbReference type="GO" id="GO:0071949">
    <property type="term" value="F:FAD binding"/>
    <property type="evidence" value="ECO:0007669"/>
    <property type="project" value="InterPro"/>
</dbReference>
<protein>
    <submittedName>
        <fullName evidence="6">Monooxygenase FAD-binding</fullName>
    </submittedName>
</protein>
<accession>A0A8H4LHY8</accession>
<keyword evidence="2" id="KW-0274">FAD</keyword>
<evidence type="ECO:0000256" key="1">
    <source>
        <dbReference type="ARBA" id="ARBA00022630"/>
    </source>
</evidence>
<proteinExistence type="predicted"/>
<dbReference type="InterPro" id="IPR002938">
    <property type="entry name" value="FAD-bd"/>
</dbReference>
<keyword evidence="7" id="KW-1185">Reference proteome</keyword>
<evidence type="ECO:0000256" key="4">
    <source>
        <dbReference type="ARBA" id="ARBA00023033"/>
    </source>
</evidence>
<organism evidence="6 7">
    <name type="scientific">Fusarium albosuccineum</name>
    <dbReference type="NCBI Taxonomy" id="1237068"/>
    <lineage>
        <taxon>Eukaryota</taxon>
        <taxon>Fungi</taxon>
        <taxon>Dikarya</taxon>
        <taxon>Ascomycota</taxon>
        <taxon>Pezizomycotina</taxon>
        <taxon>Sordariomycetes</taxon>
        <taxon>Hypocreomycetidae</taxon>
        <taxon>Hypocreales</taxon>
        <taxon>Nectriaceae</taxon>
        <taxon>Fusarium</taxon>
        <taxon>Fusarium decemcellulare species complex</taxon>
    </lineage>
</organism>
<evidence type="ECO:0000256" key="3">
    <source>
        <dbReference type="ARBA" id="ARBA00023002"/>
    </source>
</evidence>
<dbReference type="OrthoDB" id="655030at2759"/>
<evidence type="ECO:0000256" key="2">
    <source>
        <dbReference type="ARBA" id="ARBA00022827"/>
    </source>
</evidence>
<dbReference type="GO" id="GO:0004497">
    <property type="term" value="F:monooxygenase activity"/>
    <property type="evidence" value="ECO:0007669"/>
    <property type="project" value="UniProtKB-KW"/>
</dbReference>
<evidence type="ECO:0000259" key="5">
    <source>
        <dbReference type="Pfam" id="PF01494"/>
    </source>
</evidence>
<reference evidence="6 7" key="1">
    <citation type="submission" date="2020-01" db="EMBL/GenBank/DDBJ databases">
        <title>Identification and distribution of gene clusters putatively required for synthesis of sphingolipid metabolism inhibitors in phylogenetically diverse species of the filamentous fungus Fusarium.</title>
        <authorList>
            <person name="Kim H.-S."/>
            <person name="Busman M."/>
            <person name="Brown D.W."/>
            <person name="Divon H."/>
            <person name="Uhlig S."/>
            <person name="Proctor R.H."/>
        </authorList>
    </citation>
    <scope>NUCLEOTIDE SEQUENCE [LARGE SCALE GENOMIC DNA]</scope>
    <source>
        <strain evidence="6 7">NRRL 20459</strain>
    </source>
</reference>
<gene>
    <name evidence="6" type="ORF">FALBO_3136</name>
</gene>
<evidence type="ECO:0000313" key="6">
    <source>
        <dbReference type="EMBL" id="KAF4469960.1"/>
    </source>
</evidence>
<dbReference type="SUPFAM" id="SSF51905">
    <property type="entry name" value="FAD/NAD(P)-binding domain"/>
    <property type="match status" value="1"/>
</dbReference>
<dbReference type="PANTHER" id="PTHR46972:SF1">
    <property type="entry name" value="FAD DEPENDENT OXIDOREDUCTASE DOMAIN-CONTAINING PROTEIN"/>
    <property type="match status" value="1"/>
</dbReference>
<keyword evidence="3" id="KW-0560">Oxidoreductase</keyword>
<dbReference type="Proteomes" id="UP000554235">
    <property type="component" value="Unassembled WGS sequence"/>
</dbReference>
<sequence>MASITSRNLAPIAIVGGGPCGLTFARLLEQYKLDYVVFERDLNATPTSRYQGGTLDIHGPSGQQALKEAGLFQEFSALARWDATRLRNMLLDSIPAHKIRWGHGVKAVESKSGTAKSAADWVIRFINGTSASGFRLVVGADGAWSKVRSLLTSAKPEYSGKIFIEGRIPQGNPSYTAAKELAGPGNMLAMGKCKTLAVQQVADSSYRLYMGMKAPEDRFPKAPSMADTEAMRQEFLASPEYYADWAPELKQYLSNAEGPFRLWPLHRLPVSSLSWERVPGVTLVGDAAHVSTPLAGEGVNMAMHDALKLTKAITKHCDVGSAAGEDEDASILERALAEYEKDMFERAQDHTTRCIDREGMFFADDSAQQLIDMITGAL</sequence>
<dbReference type="Gene3D" id="3.50.50.60">
    <property type="entry name" value="FAD/NAD(P)-binding domain"/>
    <property type="match status" value="1"/>
</dbReference>
<dbReference type="PRINTS" id="PR00420">
    <property type="entry name" value="RNGMNOXGNASE"/>
</dbReference>
<dbReference type="AlphaFoldDB" id="A0A8H4LHY8"/>
<feature type="domain" description="FAD-binding" evidence="5">
    <location>
        <begin position="280"/>
        <end position="316"/>
    </location>
</feature>
<keyword evidence="1" id="KW-0285">Flavoprotein</keyword>
<dbReference type="EMBL" id="JAADYS010000414">
    <property type="protein sequence ID" value="KAF4469960.1"/>
    <property type="molecule type" value="Genomic_DNA"/>
</dbReference>
<dbReference type="PANTHER" id="PTHR46972">
    <property type="entry name" value="MONOOXYGENASE ASQM-RELATED"/>
    <property type="match status" value="1"/>
</dbReference>
<keyword evidence="4 6" id="KW-0503">Monooxygenase</keyword>
<evidence type="ECO:0000313" key="7">
    <source>
        <dbReference type="Proteomes" id="UP000554235"/>
    </source>
</evidence>
<name>A0A8H4LHY8_9HYPO</name>
<dbReference type="Pfam" id="PF01494">
    <property type="entry name" value="FAD_binding_3"/>
    <property type="match status" value="2"/>
</dbReference>
<comment type="caution">
    <text evidence="6">The sequence shown here is derived from an EMBL/GenBank/DDBJ whole genome shotgun (WGS) entry which is preliminary data.</text>
</comment>
<dbReference type="InterPro" id="IPR036188">
    <property type="entry name" value="FAD/NAD-bd_sf"/>
</dbReference>